<dbReference type="FunCoup" id="A0A2K1ICN4">
    <property type="interactions" value="1570"/>
</dbReference>
<dbReference type="OMA" id="VIDEYEM"/>
<dbReference type="Proteomes" id="UP000006727">
    <property type="component" value="Chromosome 26"/>
</dbReference>
<sequence>MSREATDASSSGTGSPEETKISQTIRSCRGCLYYSSVMRERGQNPICLGLSRSSEPQVYSVHNELDSELVRNFRDSTYFKYVCTGYSAHREVSSNQSMQPIESPAELPYCVGLEFLIDRKPTRQVTPAETAPLTRSSTYEPPERPHKEDSSNIMPRPSSSIGSMDVGGLSANEFATRLFRTSRLVASAVVNNVGRVANNVRSTIDKIFTSDQGRPKP</sequence>
<protein>
    <recommendedName>
        <fullName evidence="2">DUF8204 domain-containing protein</fullName>
    </recommendedName>
</protein>
<proteinExistence type="predicted"/>
<dbReference type="EMBL" id="ABEU02000026">
    <property type="protein sequence ID" value="PNR27042.1"/>
    <property type="molecule type" value="Genomic_DNA"/>
</dbReference>
<dbReference type="InterPro" id="IPR058517">
    <property type="entry name" value="DUF8204"/>
</dbReference>
<feature type="compositionally biased region" description="Basic and acidic residues" evidence="1">
    <location>
        <begin position="141"/>
        <end position="150"/>
    </location>
</feature>
<evidence type="ECO:0000313" key="5">
    <source>
        <dbReference type="Proteomes" id="UP000006727"/>
    </source>
</evidence>
<dbReference type="KEGG" id="ppp:112277938"/>
<dbReference type="EnsemblPlants" id="Pp3c26_11470V3.2">
    <property type="protein sequence ID" value="Pp3c26_11470V3.2"/>
    <property type="gene ID" value="Pp3c26_11470"/>
</dbReference>
<feature type="compositionally biased region" description="Polar residues" evidence="1">
    <location>
        <begin position="124"/>
        <end position="139"/>
    </location>
</feature>
<organism evidence="3">
    <name type="scientific">Physcomitrium patens</name>
    <name type="common">Spreading-leaved earth moss</name>
    <name type="synonym">Physcomitrella patens</name>
    <dbReference type="NCBI Taxonomy" id="3218"/>
    <lineage>
        <taxon>Eukaryota</taxon>
        <taxon>Viridiplantae</taxon>
        <taxon>Streptophyta</taxon>
        <taxon>Embryophyta</taxon>
        <taxon>Bryophyta</taxon>
        <taxon>Bryophytina</taxon>
        <taxon>Bryopsida</taxon>
        <taxon>Funariidae</taxon>
        <taxon>Funariales</taxon>
        <taxon>Funariaceae</taxon>
        <taxon>Physcomitrium</taxon>
    </lineage>
</organism>
<dbReference type="PANTHER" id="PTHR34566:SF2">
    <property type="entry name" value="ALTERED INHERITANCE OF MITOCHONDRIA PROTEIN"/>
    <property type="match status" value="1"/>
</dbReference>
<evidence type="ECO:0000256" key="1">
    <source>
        <dbReference type="SAM" id="MobiDB-lite"/>
    </source>
</evidence>
<dbReference type="Gramene" id="Pp3c26_11470V3.1">
    <property type="protein sequence ID" value="Pp3c26_11470V3.1"/>
    <property type="gene ID" value="Pp3c26_11470"/>
</dbReference>
<evidence type="ECO:0000313" key="3">
    <source>
        <dbReference type="EMBL" id="PNR27042.1"/>
    </source>
</evidence>
<feature type="compositionally biased region" description="Polar residues" evidence="1">
    <location>
        <begin position="151"/>
        <end position="162"/>
    </location>
</feature>
<feature type="compositionally biased region" description="Polar residues" evidence="1">
    <location>
        <begin position="7"/>
        <end position="21"/>
    </location>
</feature>
<evidence type="ECO:0000313" key="4">
    <source>
        <dbReference type="EnsemblPlants" id="Pp3c26_11470V3.1"/>
    </source>
</evidence>
<dbReference type="GeneID" id="112277938"/>
<feature type="region of interest" description="Disordered" evidence="1">
    <location>
        <begin position="1"/>
        <end position="21"/>
    </location>
</feature>
<accession>A0A2K1ICN4</accession>
<name>A0A2K1ICN4_PHYPA</name>
<dbReference type="AlphaFoldDB" id="A0A2K1ICN4"/>
<evidence type="ECO:0000259" key="2">
    <source>
        <dbReference type="Pfam" id="PF26631"/>
    </source>
</evidence>
<dbReference type="RefSeq" id="XP_024366583.1">
    <property type="nucleotide sequence ID" value="XM_024510815.2"/>
</dbReference>
<reference evidence="3 5" key="1">
    <citation type="journal article" date="2008" name="Science">
        <title>The Physcomitrella genome reveals evolutionary insights into the conquest of land by plants.</title>
        <authorList>
            <person name="Rensing S."/>
            <person name="Lang D."/>
            <person name="Zimmer A."/>
            <person name="Terry A."/>
            <person name="Salamov A."/>
            <person name="Shapiro H."/>
            <person name="Nishiyama T."/>
            <person name="Perroud P.-F."/>
            <person name="Lindquist E."/>
            <person name="Kamisugi Y."/>
            <person name="Tanahashi T."/>
            <person name="Sakakibara K."/>
            <person name="Fujita T."/>
            <person name="Oishi K."/>
            <person name="Shin-I T."/>
            <person name="Kuroki Y."/>
            <person name="Toyoda A."/>
            <person name="Suzuki Y."/>
            <person name="Hashimoto A."/>
            <person name="Yamaguchi K."/>
            <person name="Sugano A."/>
            <person name="Kohara Y."/>
            <person name="Fujiyama A."/>
            <person name="Anterola A."/>
            <person name="Aoki S."/>
            <person name="Ashton N."/>
            <person name="Barbazuk W.B."/>
            <person name="Barker E."/>
            <person name="Bennetzen J."/>
            <person name="Bezanilla M."/>
            <person name="Blankenship R."/>
            <person name="Cho S.H."/>
            <person name="Dutcher S."/>
            <person name="Estelle M."/>
            <person name="Fawcett J.A."/>
            <person name="Gundlach H."/>
            <person name="Hanada K."/>
            <person name="Heyl A."/>
            <person name="Hicks K.A."/>
            <person name="Hugh J."/>
            <person name="Lohr M."/>
            <person name="Mayer K."/>
            <person name="Melkozernov A."/>
            <person name="Murata T."/>
            <person name="Nelson D."/>
            <person name="Pils B."/>
            <person name="Prigge M."/>
            <person name="Reiss B."/>
            <person name="Renner T."/>
            <person name="Rombauts S."/>
            <person name="Rushton P."/>
            <person name="Sanderfoot A."/>
            <person name="Schween G."/>
            <person name="Shiu S.-H."/>
            <person name="Stueber K."/>
            <person name="Theodoulou F.L."/>
            <person name="Tu H."/>
            <person name="Van de Peer Y."/>
            <person name="Verrier P.J."/>
            <person name="Waters E."/>
            <person name="Wood A."/>
            <person name="Yang L."/>
            <person name="Cove D."/>
            <person name="Cuming A."/>
            <person name="Hasebe M."/>
            <person name="Lucas S."/>
            <person name="Mishler D.B."/>
            <person name="Reski R."/>
            <person name="Grigoriev I."/>
            <person name="Quatrano R.S."/>
            <person name="Boore J.L."/>
        </authorList>
    </citation>
    <scope>NUCLEOTIDE SEQUENCE [LARGE SCALE GENOMIC DNA]</scope>
    <source>
        <strain evidence="4 5">cv. Gransden 2004</strain>
    </source>
</reference>
<dbReference type="OrthoDB" id="510712at2759"/>
<feature type="region of interest" description="Disordered" evidence="1">
    <location>
        <begin position="124"/>
        <end position="164"/>
    </location>
</feature>
<feature type="domain" description="DUF8204" evidence="2">
    <location>
        <begin position="26"/>
        <end position="116"/>
    </location>
</feature>
<dbReference type="PaxDb" id="3218-PP1S6_228V6.1"/>
<reference evidence="3 5" key="2">
    <citation type="journal article" date="2018" name="Plant J.">
        <title>The Physcomitrella patens chromosome-scale assembly reveals moss genome structure and evolution.</title>
        <authorList>
            <person name="Lang D."/>
            <person name="Ullrich K.K."/>
            <person name="Murat F."/>
            <person name="Fuchs J."/>
            <person name="Jenkins J."/>
            <person name="Haas F.B."/>
            <person name="Piednoel M."/>
            <person name="Gundlach H."/>
            <person name="Van Bel M."/>
            <person name="Meyberg R."/>
            <person name="Vives C."/>
            <person name="Morata J."/>
            <person name="Symeonidi A."/>
            <person name="Hiss M."/>
            <person name="Muchero W."/>
            <person name="Kamisugi Y."/>
            <person name="Saleh O."/>
            <person name="Blanc G."/>
            <person name="Decker E.L."/>
            <person name="van Gessel N."/>
            <person name="Grimwood J."/>
            <person name="Hayes R.D."/>
            <person name="Graham S.W."/>
            <person name="Gunter L.E."/>
            <person name="McDaniel S.F."/>
            <person name="Hoernstein S.N.W."/>
            <person name="Larsson A."/>
            <person name="Li F.W."/>
            <person name="Perroud P.F."/>
            <person name="Phillips J."/>
            <person name="Ranjan P."/>
            <person name="Rokshar D.S."/>
            <person name="Rothfels C.J."/>
            <person name="Schneider L."/>
            <person name="Shu S."/>
            <person name="Stevenson D.W."/>
            <person name="Thummler F."/>
            <person name="Tillich M."/>
            <person name="Villarreal Aguilar J.C."/>
            <person name="Widiez T."/>
            <person name="Wong G.K."/>
            <person name="Wymore A."/>
            <person name="Zhang Y."/>
            <person name="Zimmer A.D."/>
            <person name="Quatrano R.S."/>
            <person name="Mayer K.F.X."/>
            <person name="Goodstein D."/>
            <person name="Casacuberta J.M."/>
            <person name="Vandepoele K."/>
            <person name="Reski R."/>
            <person name="Cuming A.C."/>
            <person name="Tuskan G.A."/>
            <person name="Maumus F."/>
            <person name="Salse J."/>
            <person name="Schmutz J."/>
            <person name="Rensing S.A."/>
        </authorList>
    </citation>
    <scope>NUCLEOTIDE SEQUENCE [LARGE SCALE GENOMIC DNA]</scope>
    <source>
        <strain evidence="4 5">cv. Gransden 2004</strain>
    </source>
</reference>
<dbReference type="Gramene" id="Pp3c26_11470V3.2">
    <property type="protein sequence ID" value="Pp3c26_11470V3.2"/>
    <property type="gene ID" value="Pp3c26_11470"/>
</dbReference>
<keyword evidence="5" id="KW-1185">Reference proteome</keyword>
<dbReference type="Pfam" id="PF26631">
    <property type="entry name" value="DUF8204"/>
    <property type="match status" value="1"/>
</dbReference>
<reference evidence="4" key="3">
    <citation type="submission" date="2020-12" db="UniProtKB">
        <authorList>
            <consortium name="EnsemblPlants"/>
        </authorList>
    </citation>
    <scope>IDENTIFICATION</scope>
</reference>
<dbReference type="EnsemblPlants" id="Pp3c26_11470V3.1">
    <property type="protein sequence ID" value="Pp3c26_11470V3.1"/>
    <property type="gene ID" value="Pp3c26_11470"/>
</dbReference>
<dbReference type="STRING" id="3218.A0A2K1ICN4"/>
<dbReference type="PANTHER" id="PTHR34566">
    <property type="entry name" value="ALTERED INHERITANCE OF MITOCHONDRIA PROTEIN"/>
    <property type="match status" value="1"/>
</dbReference>
<gene>
    <name evidence="4" type="primary">LOC112277938</name>
    <name evidence="3" type="ORF">PHYPA_030523</name>
</gene>